<dbReference type="OrthoDB" id="10301025at2759"/>
<dbReference type="AlphaFoldDB" id="A0A8H2ZML5"/>
<organism evidence="1 2">
    <name type="scientific">Sclerotinia trifoliorum</name>
    <dbReference type="NCBI Taxonomy" id="28548"/>
    <lineage>
        <taxon>Eukaryota</taxon>
        <taxon>Fungi</taxon>
        <taxon>Dikarya</taxon>
        <taxon>Ascomycota</taxon>
        <taxon>Pezizomycotina</taxon>
        <taxon>Leotiomycetes</taxon>
        <taxon>Helotiales</taxon>
        <taxon>Sclerotiniaceae</taxon>
        <taxon>Sclerotinia</taxon>
    </lineage>
</organism>
<gene>
    <name evidence="1" type="ORF">SCLTRI_LOCUS4364</name>
</gene>
<name>A0A8H2ZML5_9HELO</name>
<dbReference type="EMBL" id="CAJHIA010000012">
    <property type="protein sequence ID" value="CAD6444572.1"/>
    <property type="molecule type" value="Genomic_DNA"/>
</dbReference>
<proteinExistence type="predicted"/>
<keyword evidence="2" id="KW-1185">Reference proteome</keyword>
<reference evidence="1" key="1">
    <citation type="submission" date="2020-10" db="EMBL/GenBank/DDBJ databases">
        <authorList>
            <person name="Kusch S."/>
        </authorList>
    </citation>
    <scope>NUCLEOTIDE SEQUENCE</scope>
    <source>
        <strain evidence="1">SwB9</strain>
    </source>
</reference>
<evidence type="ECO:0000313" key="2">
    <source>
        <dbReference type="Proteomes" id="UP000624404"/>
    </source>
</evidence>
<evidence type="ECO:0000313" key="1">
    <source>
        <dbReference type="EMBL" id="CAD6444572.1"/>
    </source>
</evidence>
<accession>A0A8H2ZML5</accession>
<sequence>MSHLTLKPGGLLDDQNRYWYQRFPIDHLEHYKRMFPGLPFDFVSYLSLNNGWKYFPRGFNNYNPPQSANAIFANFKQLATIKGNIDRVYDLNRQLKGIFRTYATEARGKYDTVLDIIAKIGAEISDDAPLNASDLETLRGIVQARSDLSTSMKTIVSAIINLLHGIKNDLETAINNINADLLALNKVLVFSPAEQDKIDEGPTPDNIWGFGEKFALVDTYFVINVNDAVTRAQDAITFDISPAITMMETEFSNWDAISHDLATVLQDVENEKNDKIAELELLDNDAILEAWQNLGDIVVQDSELDY</sequence>
<protein>
    <submittedName>
        <fullName evidence="1">A62a6593-7799-4251-9c60-5b27326d13f3</fullName>
    </submittedName>
</protein>
<comment type="caution">
    <text evidence="1">The sequence shown here is derived from an EMBL/GenBank/DDBJ whole genome shotgun (WGS) entry which is preliminary data.</text>
</comment>
<dbReference type="Proteomes" id="UP000624404">
    <property type="component" value="Unassembled WGS sequence"/>
</dbReference>